<protein>
    <submittedName>
        <fullName evidence="2">Ferric iron reductase protein FhuF, involved in iron transport</fullName>
    </submittedName>
</protein>
<dbReference type="AlphaFoldDB" id="A0A1G8GFM5"/>
<evidence type="ECO:0000313" key="3">
    <source>
        <dbReference type="Proteomes" id="UP000198923"/>
    </source>
</evidence>
<feature type="domain" description="Ferric siderophore reductase C-terminal" evidence="1">
    <location>
        <begin position="223"/>
        <end position="243"/>
    </location>
</feature>
<dbReference type="InterPro" id="IPR024726">
    <property type="entry name" value="FhuF_C"/>
</dbReference>
<dbReference type="Proteomes" id="UP000198923">
    <property type="component" value="Unassembled WGS sequence"/>
</dbReference>
<dbReference type="GO" id="GO:0051537">
    <property type="term" value="F:2 iron, 2 sulfur cluster binding"/>
    <property type="evidence" value="ECO:0007669"/>
    <property type="project" value="InterPro"/>
</dbReference>
<organism evidence="2 3">
    <name type="scientific">Sinosporangium album</name>
    <dbReference type="NCBI Taxonomy" id="504805"/>
    <lineage>
        <taxon>Bacteria</taxon>
        <taxon>Bacillati</taxon>
        <taxon>Actinomycetota</taxon>
        <taxon>Actinomycetes</taxon>
        <taxon>Streptosporangiales</taxon>
        <taxon>Streptosporangiaceae</taxon>
        <taxon>Sinosporangium</taxon>
    </lineage>
</organism>
<dbReference type="OrthoDB" id="3290158at2"/>
<sequence>MPEPVDPAILADEAVVARAVAEVSAAGGFFAFDIGPVDREWLPLADLYPDPGVLAARIATVARRLGTDDTRVAASIMFQGLAARLWSPPIAAALVHDLLIDLSPARVYWRAVESGPLPMRAESLAAWEVGDPAGAAEPLYRMVATDLLEPIAETMRGMVKLAPGLLWGNAASTVAEAVRAVGRRHPELLAKAAALGGALLETGFLKGSGELIEGAPGHLFFVRRSCCLYYRLPTGSKCGDCALVRPQERHDIWARAVREFEGVS</sequence>
<dbReference type="EMBL" id="FNCN01000027">
    <property type="protein sequence ID" value="SDH93194.1"/>
    <property type="molecule type" value="Genomic_DNA"/>
</dbReference>
<reference evidence="2 3" key="1">
    <citation type="submission" date="2016-10" db="EMBL/GenBank/DDBJ databases">
        <authorList>
            <person name="de Groot N.N."/>
        </authorList>
    </citation>
    <scope>NUCLEOTIDE SEQUENCE [LARGE SCALE GENOMIC DNA]</scope>
    <source>
        <strain evidence="2 3">CPCC 201354</strain>
    </source>
</reference>
<evidence type="ECO:0000313" key="2">
    <source>
        <dbReference type="EMBL" id="SDH93194.1"/>
    </source>
</evidence>
<dbReference type="RefSeq" id="WP_093173354.1">
    <property type="nucleotide sequence ID" value="NZ_FNCN01000027.1"/>
</dbReference>
<dbReference type="Pfam" id="PF11575">
    <property type="entry name" value="FhuF_C"/>
    <property type="match status" value="1"/>
</dbReference>
<keyword evidence="3" id="KW-1185">Reference proteome</keyword>
<accession>A0A1G8GFM5</accession>
<dbReference type="STRING" id="504805.SAMN05421505_12722"/>
<name>A0A1G8GFM5_9ACTN</name>
<gene>
    <name evidence="2" type="ORF">SAMN05421505_12722</name>
</gene>
<proteinExistence type="predicted"/>
<evidence type="ECO:0000259" key="1">
    <source>
        <dbReference type="Pfam" id="PF11575"/>
    </source>
</evidence>